<dbReference type="InterPro" id="IPR058031">
    <property type="entry name" value="AAA_lid_NorR"/>
</dbReference>
<dbReference type="SUPFAM" id="SSF63520">
    <property type="entry name" value="PTS-regulatory domain, PRD"/>
    <property type="match status" value="1"/>
</dbReference>
<dbReference type="AlphaFoldDB" id="A0ABC9THA7"/>
<dbReference type="PROSITE" id="PS00675">
    <property type="entry name" value="SIGMA54_INTERACT_1"/>
    <property type="match status" value="1"/>
</dbReference>
<dbReference type="EMBL" id="ATIR01000098">
    <property type="protein sequence ID" value="EPI05146.1"/>
    <property type="molecule type" value="Genomic_DNA"/>
</dbReference>
<dbReference type="InterPro" id="IPR025662">
    <property type="entry name" value="Sigma_54_int_dom_ATP-bd_1"/>
</dbReference>
<dbReference type="Proteomes" id="UP000015750">
    <property type="component" value="Unassembled WGS sequence"/>
</dbReference>
<dbReference type="CDD" id="cd00009">
    <property type="entry name" value="AAA"/>
    <property type="match status" value="1"/>
</dbReference>
<proteinExistence type="predicted"/>
<dbReference type="InterPro" id="IPR002078">
    <property type="entry name" value="Sigma_54_int"/>
</dbReference>
<feature type="domain" description="PRD" evidence="6">
    <location>
        <begin position="819"/>
        <end position="925"/>
    </location>
</feature>
<organism evidence="7 8">
    <name type="scientific">Enterococcus faecalis RP2S-4</name>
    <dbReference type="NCBI Taxonomy" id="1244145"/>
    <lineage>
        <taxon>Bacteria</taxon>
        <taxon>Bacillati</taxon>
        <taxon>Bacillota</taxon>
        <taxon>Bacilli</taxon>
        <taxon>Lactobacillales</taxon>
        <taxon>Enterococcaceae</taxon>
        <taxon>Enterococcus</taxon>
    </lineage>
</organism>
<dbReference type="Gene3D" id="1.10.1790.10">
    <property type="entry name" value="PRD domain"/>
    <property type="match status" value="2"/>
</dbReference>
<dbReference type="PROSITE" id="PS51096">
    <property type="entry name" value="PTS_EIIA_TYPE_4"/>
    <property type="match status" value="1"/>
</dbReference>
<gene>
    <name evidence="7" type="ORF">D358_02614</name>
</gene>
<dbReference type="InterPro" id="IPR036662">
    <property type="entry name" value="PTS_EIIA_man-typ_sf"/>
</dbReference>
<protein>
    <submittedName>
        <fullName evidence="7">Sigma-54 interaction domain protein</fullName>
    </submittedName>
</protein>
<feature type="domain" description="Sigma-54 factor interaction" evidence="4">
    <location>
        <begin position="111"/>
        <end position="345"/>
    </location>
</feature>
<dbReference type="InterPro" id="IPR036634">
    <property type="entry name" value="PRD_sf"/>
</dbReference>
<evidence type="ECO:0000256" key="2">
    <source>
        <dbReference type="ARBA" id="ARBA00022741"/>
    </source>
</evidence>
<dbReference type="InterPro" id="IPR027417">
    <property type="entry name" value="P-loop_NTPase"/>
</dbReference>
<keyword evidence="3" id="KW-0067">ATP-binding</keyword>
<dbReference type="Pfam" id="PF25601">
    <property type="entry name" value="AAA_lid_14"/>
    <property type="match status" value="1"/>
</dbReference>
<dbReference type="Pfam" id="PF00874">
    <property type="entry name" value="PRD"/>
    <property type="match status" value="2"/>
</dbReference>
<evidence type="ECO:0000256" key="1">
    <source>
        <dbReference type="ARBA" id="ARBA00022679"/>
    </source>
</evidence>
<feature type="domain" description="PTS EIIA type-4" evidence="5">
    <location>
        <begin position="563"/>
        <end position="698"/>
    </location>
</feature>
<dbReference type="Gene3D" id="3.40.50.300">
    <property type="entry name" value="P-loop containing nucleotide triphosphate hydrolases"/>
    <property type="match status" value="1"/>
</dbReference>
<evidence type="ECO:0000313" key="8">
    <source>
        <dbReference type="Proteomes" id="UP000015750"/>
    </source>
</evidence>
<comment type="caution">
    <text evidence="7">The sequence shown here is derived from an EMBL/GenBank/DDBJ whole genome shotgun (WGS) entry which is preliminary data.</text>
</comment>
<dbReference type="PROSITE" id="PS50045">
    <property type="entry name" value="SIGMA54_INTERACT_4"/>
    <property type="match status" value="1"/>
</dbReference>
<sequence length="928" mass="106545">MRGDFMLKTQIVDYLRNQTAFFEPSLVSEIFTASNIATTFSIKRNTASHYLNQLNEEGILVKINTRPVYFFHKEAFQQQNYLLKRTVYQSFQEMIDEQPVFDRKSDFFQSVIGYRGSLAQTIEQLKMAALYPGGGLPVLITGESGTGKSFLASLYYQFCLSKELLDDSAPFVTVNCAQYANNPELLTSQLFGHLKGAFTGADSDKIGAFQSAEGGVLFLDEVHRLSPEGQEKLFTFLDQGIIYRMGETNRPIPVTCRLCFATTEEISSTFLTTFLRRIPIQIKIPSLAERTQAERKQLIMRAFYEEQQAIQKAVTITPQVIQLLENHHYVGNVGELRNNIKIITARSFAVNLDKHVIPITLHDLPKEFLDQSIKLAPDENELPIRLDEQTNLVSLLEETELAQRRIIQSYERILRLYVSHHHHLSTANNDISKEIERLFDDLLFEKKREKNHEMLLFITQNIRQLLETIESSYQIRFNGSLVYALSTYLFQRRCIDWFPEKEPTTVIDELLTEVQTKLATSYGYAEQLLTLVKRSLDIELSQMDRIIVTIYLHSSGSVKESHYPKAVIVAHGYATASSIANVANRLLNVPIFQSFDMPLDVTPKKISEHLIHYMERQETRNGLVILFDMGSLKEIYQYFPVEEEGPFLLMNNVTTSLALSIGEAIKDEVSFEELPQKALTVHPNEWEIILPENKTERVILTTCSTGIGTAVKIRDLLEKSLPAEAQLKIIPCEYNQLRNAESIKESFPEYEIVGIIGTNNPSSNDLPYISLEELIAGKGITTLLEWTKRELTKDMLSYVNHELIRNFSLDRVIQSVTILDTEKIIRQVEVFLIQLEERWQQTIQNDRKLAVYVHVSCLIERLIRNEPIENYNGAEQLKQCQRTVLQELKEAFSVIEKVYSVNIPESELFYVYDVLFGKTEFNNAESDF</sequence>
<dbReference type="Gene3D" id="1.10.8.60">
    <property type="match status" value="1"/>
</dbReference>
<accession>A0ABC9THA7</accession>
<dbReference type="InterPro" id="IPR003593">
    <property type="entry name" value="AAA+_ATPase"/>
</dbReference>
<dbReference type="GO" id="GO:0016740">
    <property type="term" value="F:transferase activity"/>
    <property type="evidence" value="ECO:0007669"/>
    <property type="project" value="UniProtKB-KW"/>
</dbReference>
<dbReference type="Pfam" id="PF00158">
    <property type="entry name" value="Sigma54_activat"/>
    <property type="match status" value="1"/>
</dbReference>
<evidence type="ECO:0000259" key="6">
    <source>
        <dbReference type="PROSITE" id="PS51372"/>
    </source>
</evidence>
<dbReference type="InterPro" id="IPR011608">
    <property type="entry name" value="PRD"/>
</dbReference>
<dbReference type="GO" id="GO:0005524">
    <property type="term" value="F:ATP binding"/>
    <property type="evidence" value="ECO:0007669"/>
    <property type="project" value="UniProtKB-KW"/>
</dbReference>
<dbReference type="Gene3D" id="3.40.50.510">
    <property type="entry name" value="Phosphotransferase system, mannose-type IIA component"/>
    <property type="match status" value="1"/>
</dbReference>
<dbReference type="SUPFAM" id="SSF53062">
    <property type="entry name" value="PTS system fructose IIA component-like"/>
    <property type="match status" value="1"/>
</dbReference>
<name>A0ABC9THA7_ENTFL</name>
<dbReference type="InterPro" id="IPR004701">
    <property type="entry name" value="PTS_EIIA_man-typ"/>
</dbReference>
<dbReference type="PANTHER" id="PTHR32071">
    <property type="entry name" value="TRANSCRIPTIONAL REGULATORY PROTEIN"/>
    <property type="match status" value="1"/>
</dbReference>
<evidence type="ECO:0000259" key="4">
    <source>
        <dbReference type="PROSITE" id="PS50045"/>
    </source>
</evidence>
<keyword evidence="1" id="KW-0808">Transferase</keyword>
<reference evidence="7 8" key="1">
    <citation type="submission" date="2013-06" db="EMBL/GenBank/DDBJ databases">
        <authorList>
            <person name="Weinstock G."/>
            <person name="Sodergren E."/>
            <person name="Lobos E.A."/>
            <person name="Fulton L."/>
            <person name="Fulton R."/>
            <person name="Courtney L."/>
            <person name="Fronick C."/>
            <person name="O'Laughlin M."/>
            <person name="Godfrey J."/>
            <person name="Wilson R.M."/>
            <person name="Miner T."/>
            <person name="Farmer C."/>
            <person name="Delehaunty K."/>
            <person name="Cordes M."/>
            <person name="Minx P."/>
            <person name="Tomlinson C."/>
            <person name="Chen J."/>
            <person name="Wollam A."/>
            <person name="Pepin K.H."/>
            <person name="Bhonagiri V."/>
            <person name="Zhang X."/>
            <person name="Warren W."/>
            <person name="Mitreva M."/>
            <person name="Mardis E.R."/>
            <person name="Wilson R.K."/>
        </authorList>
    </citation>
    <scope>NUCLEOTIDE SEQUENCE [LARGE SCALE GENOMIC DNA]</scope>
    <source>
        <strain evidence="7 8">RP2S-4</strain>
    </source>
</reference>
<dbReference type="PANTHER" id="PTHR32071:SF38">
    <property type="entry name" value="PSP OPERON TRANSCRIPTIONAL ACTIVATOR"/>
    <property type="match status" value="1"/>
</dbReference>
<dbReference type="SUPFAM" id="SSF52540">
    <property type="entry name" value="P-loop containing nucleoside triphosphate hydrolases"/>
    <property type="match status" value="1"/>
</dbReference>
<keyword evidence="2" id="KW-0547">Nucleotide-binding</keyword>
<dbReference type="PROSITE" id="PS51372">
    <property type="entry name" value="PRD_2"/>
    <property type="match status" value="2"/>
</dbReference>
<evidence type="ECO:0000256" key="3">
    <source>
        <dbReference type="ARBA" id="ARBA00022840"/>
    </source>
</evidence>
<evidence type="ECO:0000313" key="7">
    <source>
        <dbReference type="EMBL" id="EPI05146.1"/>
    </source>
</evidence>
<feature type="domain" description="PRD" evidence="6">
    <location>
        <begin position="453"/>
        <end position="562"/>
    </location>
</feature>
<evidence type="ECO:0000259" key="5">
    <source>
        <dbReference type="PROSITE" id="PS51096"/>
    </source>
</evidence>
<dbReference type="SMART" id="SM00382">
    <property type="entry name" value="AAA"/>
    <property type="match status" value="1"/>
</dbReference>